<proteinExistence type="predicted"/>
<organism evidence="1">
    <name type="scientific">Anguilla anguilla</name>
    <name type="common">European freshwater eel</name>
    <name type="synonym">Muraena anguilla</name>
    <dbReference type="NCBI Taxonomy" id="7936"/>
    <lineage>
        <taxon>Eukaryota</taxon>
        <taxon>Metazoa</taxon>
        <taxon>Chordata</taxon>
        <taxon>Craniata</taxon>
        <taxon>Vertebrata</taxon>
        <taxon>Euteleostomi</taxon>
        <taxon>Actinopterygii</taxon>
        <taxon>Neopterygii</taxon>
        <taxon>Teleostei</taxon>
        <taxon>Anguilliformes</taxon>
        <taxon>Anguillidae</taxon>
        <taxon>Anguilla</taxon>
    </lineage>
</organism>
<dbReference type="EMBL" id="GBXM01028708">
    <property type="protein sequence ID" value="JAH79869.1"/>
    <property type="molecule type" value="Transcribed_RNA"/>
</dbReference>
<evidence type="ECO:0000313" key="1">
    <source>
        <dbReference type="EMBL" id="JAH79869.1"/>
    </source>
</evidence>
<protein>
    <submittedName>
        <fullName evidence="1">Uncharacterized protein</fullName>
    </submittedName>
</protein>
<dbReference type="AlphaFoldDB" id="A0A0E9VP13"/>
<accession>A0A0E9VP13</accession>
<reference evidence="1" key="2">
    <citation type="journal article" date="2015" name="Fish Shellfish Immunol.">
        <title>Early steps in the European eel (Anguilla anguilla)-Vibrio vulnificus interaction in the gills: Role of the RtxA13 toxin.</title>
        <authorList>
            <person name="Callol A."/>
            <person name="Pajuelo D."/>
            <person name="Ebbesson L."/>
            <person name="Teles M."/>
            <person name="MacKenzie S."/>
            <person name="Amaro C."/>
        </authorList>
    </citation>
    <scope>NUCLEOTIDE SEQUENCE</scope>
</reference>
<sequence length="58" mass="7059">MRVARRTVVRFYFPSSKSDSCRTTDSYEKLFRCLTITRPWLILEGRSPRNFRKVRLNF</sequence>
<reference evidence="1" key="1">
    <citation type="submission" date="2014-11" db="EMBL/GenBank/DDBJ databases">
        <authorList>
            <person name="Amaro Gonzalez C."/>
        </authorList>
    </citation>
    <scope>NUCLEOTIDE SEQUENCE</scope>
</reference>
<name>A0A0E9VP13_ANGAN</name>